<name>A0AAV2E7R7_9ROSI</name>
<dbReference type="AlphaFoldDB" id="A0AAV2E7R7"/>
<gene>
    <name evidence="1" type="ORF">LTRI10_LOCUS23121</name>
</gene>
<dbReference type="EMBL" id="OZ034817">
    <property type="protein sequence ID" value="CAL1381763.1"/>
    <property type="molecule type" value="Genomic_DNA"/>
</dbReference>
<proteinExistence type="predicted"/>
<protein>
    <submittedName>
        <fullName evidence="1">Uncharacterized protein</fullName>
    </submittedName>
</protein>
<evidence type="ECO:0000313" key="2">
    <source>
        <dbReference type="Proteomes" id="UP001497516"/>
    </source>
</evidence>
<reference evidence="1 2" key="1">
    <citation type="submission" date="2024-04" db="EMBL/GenBank/DDBJ databases">
        <authorList>
            <person name="Fracassetti M."/>
        </authorList>
    </citation>
    <scope>NUCLEOTIDE SEQUENCE [LARGE SCALE GENOMIC DNA]</scope>
</reference>
<organism evidence="1 2">
    <name type="scientific">Linum trigynum</name>
    <dbReference type="NCBI Taxonomy" id="586398"/>
    <lineage>
        <taxon>Eukaryota</taxon>
        <taxon>Viridiplantae</taxon>
        <taxon>Streptophyta</taxon>
        <taxon>Embryophyta</taxon>
        <taxon>Tracheophyta</taxon>
        <taxon>Spermatophyta</taxon>
        <taxon>Magnoliopsida</taxon>
        <taxon>eudicotyledons</taxon>
        <taxon>Gunneridae</taxon>
        <taxon>Pentapetalae</taxon>
        <taxon>rosids</taxon>
        <taxon>fabids</taxon>
        <taxon>Malpighiales</taxon>
        <taxon>Linaceae</taxon>
        <taxon>Linum</taxon>
    </lineage>
</organism>
<sequence length="79" mass="8594">MGVVVWRLASIEIEVVSRSVGVLGSEMQHQYGRRVGDIEKLRTASTEVETRFSICAVRLQSAATVVEDALSVGLSVRFG</sequence>
<accession>A0AAV2E7R7</accession>
<evidence type="ECO:0000313" key="1">
    <source>
        <dbReference type="EMBL" id="CAL1381763.1"/>
    </source>
</evidence>
<dbReference type="Proteomes" id="UP001497516">
    <property type="component" value="Chromosome 4"/>
</dbReference>
<keyword evidence="2" id="KW-1185">Reference proteome</keyword>